<proteinExistence type="predicted"/>
<protein>
    <submittedName>
        <fullName evidence="1">Uncharacterized protein</fullName>
    </submittedName>
</protein>
<dbReference type="RefSeq" id="WP_190900818.1">
    <property type="nucleotide sequence ID" value="NZ_JACJTE010000073.1"/>
</dbReference>
<gene>
    <name evidence="1" type="ORF">H6G95_32400</name>
</gene>
<reference evidence="1 2" key="1">
    <citation type="journal article" date="2020" name="ISME J.">
        <title>Comparative genomics reveals insights into cyanobacterial evolution and habitat adaptation.</title>
        <authorList>
            <person name="Chen M.Y."/>
            <person name="Teng W.K."/>
            <person name="Zhao L."/>
            <person name="Hu C.X."/>
            <person name="Zhou Y.K."/>
            <person name="Han B.P."/>
            <person name="Song L.R."/>
            <person name="Shu W.S."/>
        </authorList>
    </citation>
    <scope>NUCLEOTIDE SEQUENCE [LARGE SCALE GENOMIC DNA]</scope>
    <source>
        <strain evidence="1 2">FACHB-391</strain>
    </source>
</reference>
<evidence type="ECO:0000313" key="1">
    <source>
        <dbReference type="EMBL" id="MBD2565200.1"/>
    </source>
</evidence>
<accession>A0ABR8F5U8</accession>
<dbReference type="Proteomes" id="UP000604661">
    <property type="component" value="Unassembled WGS sequence"/>
</dbReference>
<dbReference type="EMBL" id="JACJTE010000073">
    <property type="protein sequence ID" value="MBD2565200.1"/>
    <property type="molecule type" value="Genomic_DNA"/>
</dbReference>
<name>A0ABR8F5U8_NOSLI</name>
<organism evidence="1 2">
    <name type="scientific">Nostoc linckia FACHB-391</name>
    <dbReference type="NCBI Taxonomy" id="2692906"/>
    <lineage>
        <taxon>Bacteria</taxon>
        <taxon>Bacillati</taxon>
        <taxon>Cyanobacteriota</taxon>
        <taxon>Cyanophyceae</taxon>
        <taxon>Nostocales</taxon>
        <taxon>Nostocaceae</taxon>
        <taxon>Nostoc</taxon>
    </lineage>
</organism>
<keyword evidence="2" id="KW-1185">Reference proteome</keyword>
<comment type="caution">
    <text evidence="1">The sequence shown here is derived from an EMBL/GenBank/DDBJ whole genome shotgun (WGS) entry which is preliminary data.</text>
</comment>
<sequence length="48" mass="5078">MVKHHTKSGDLVSPVPVLAMPVMGNWRTREGGLQLVAGLNPPLIASDS</sequence>
<evidence type="ECO:0000313" key="2">
    <source>
        <dbReference type="Proteomes" id="UP000604661"/>
    </source>
</evidence>